<sequence>MTPDGSGDAARGWRWRLGIMPALLAVPFLAMQMTPAVRWSPADFALAAAILTAAIGLQARLVRGRSRRFRIAVSAGLAAALGLVWAQGAVGLF</sequence>
<keyword evidence="1" id="KW-1133">Transmembrane helix</keyword>
<dbReference type="EMBL" id="FNAT01000005">
    <property type="protein sequence ID" value="SDE91607.1"/>
    <property type="molecule type" value="Genomic_DNA"/>
</dbReference>
<dbReference type="RefSeq" id="WP_090113211.1">
    <property type="nucleotide sequence ID" value="NZ_FNAT01000005.1"/>
</dbReference>
<protein>
    <submittedName>
        <fullName evidence="2">Uncharacterized protein</fullName>
    </submittedName>
</protein>
<name>A0A1G7GTY3_9RHOB</name>
<feature type="transmembrane region" description="Helical" evidence="1">
    <location>
        <begin position="69"/>
        <end position="90"/>
    </location>
</feature>
<proteinExistence type="predicted"/>
<feature type="transmembrane region" description="Helical" evidence="1">
    <location>
        <begin position="12"/>
        <end position="32"/>
    </location>
</feature>
<evidence type="ECO:0000313" key="2">
    <source>
        <dbReference type="EMBL" id="SDE91607.1"/>
    </source>
</evidence>
<feature type="transmembrane region" description="Helical" evidence="1">
    <location>
        <begin position="44"/>
        <end position="62"/>
    </location>
</feature>
<accession>A0A1G7GTY3</accession>
<organism evidence="2 3">
    <name type="scientific">Limimaricola pyoseonensis</name>
    <dbReference type="NCBI Taxonomy" id="521013"/>
    <lineage>
        <taxon>Bacteria</taxon>
        <taxon>Pseudomonadati</taxon>
        <taxon>Pseudomonadota</taxon>
        <taxon>Alphaproteobacteria</taxon>
        <taxon>Rhodobacterales</taxon>
        <taxon>Paracoccaceae</taxon>
        <taxon>Limimaricola</taxon>
    </lineage>
</organism>
<evidence type="ECO:0000256" key="1">
    <source>
        <dbReference type="SAM" id="Phobius"/>
    </source>
</evidence>
<evidence type="ECO:0000313" key="3">
    <source>
        <dbReference type="Proteomes" id="UP000198922"/>
    </source>
</evidence>
<dbReference type="Proteomes" id="UP000198922">
    <property type="component" value="Unassembled WGS sequence"/>
</dbReference>
<reference evidence="3" key="1">
    <citation type="submission" date="2016-10" db="EMBL/GenBank/DDBJ databases">
        <authorList>
            <person name="Varghese N."/>
            <person name="Submissions S."/>
        </authorList>
    </citation>
    <scope>NUCLEOTIDE SEQUENCE [LARGE SCALE GENOMIC DNA]</scope>
    <source>
        <strain evidence="3">DSM 21424</strain>
    </source>
</reference>
<dbReference type="AlphaFoldDB" id="A0A1G7GTY3"/>
<keyword evidence="3" id="KW-1185">Reference proteome</keyword>
<keyword evidence="1" id="KW-0812">Transmembrane</keyword>
<keyword evidence="1" id="KW-0472">Membrane</keyword>
<gene>
    <name evidence="2" type="ORF">SAMN04488567_2926</name>
</gene>